<evidence type="ECO:0000313" key="1">
    <source>
        <dbReference type="EMBL" id="CUP72702.1"/>
    </source>
</evidence>
<protein>
    <submittedName>
        <fullName evidence="1">Uncharacterized protein</fullName>
    </submittedName>
</protein>
<name>A0A174QHD6_FLAPL</name>
<organism evidence="1 2">
    <name type="scientific">Flavonifractor plautii</name>
    <name type="common">Fusobacterium plautii</name>
    <dbReference type="NCBI Taxonomy" id="292800"/>
    <lineage>
        <taxon>Bacteria</taxon>
        <taxon>Bacillati</taxon>
        <taxon>Bacillota</taxon>
        <taxon>Clostridia</taxon>
        <taxon>Eubacteriales</taxon>
        <taxon>Oscillospiraceae</taxon>
        <taxon>Flavonifractor</taxon>
    </lineage>
</organism>
<evidence type="ECO:0000313" key="2">
    <source>
        <dbReference type="Proteomes" id="UP000095746"/>
    </source>
</evidence>
<reference evidence="1 2" key="1">
    <citation type="submission" date="2015-09" db="EMBL/GenBank/DDBJ databases">
        <authorList>
            <consortium name="Pathogen Informatics"/>
        </authorList>
    </citation>
    <scope>NUCLEOTIDE SEQUENCE [LARGE SCALE GENOMIC DNA]</scope>
    <source>
        <strain evidence="1 2">2789STDY5608854</strain>
    </source>
</reference>
<dbReference type="EMBL" id="CYZT01000468">
    <property type="protein sequence ID" value="CUP72702.1"/>
    <property type="molecule type" value="Genomic_DNA"/>
</dbReference>
<sequence length="90" mass="9635">MSASPTQSREVMAALAPVATSLTHPAYTPMGPTMPQVPMPEATAEAGSFISSRNRQVARGPVMAEVRIAGSQMRGLRTMLPIWSMEVPRP</sequence>
<dbReference type="Proteomes" id="UP000095746">
    <property type="component" value="Unassembled WGS sequence"/>
</dbReference>
<gene>
    <name evidence="1" type="ORF">ERS852411_03511</name>
</gene>
<proteinExistence type="predicted"/>
<dbReference type="AlphaFoldDB" id="A0A174QHD6"/>
<accession>A0A174QHD6</accession>